<dbReference type="EMBL" id="FUEG01000034">
    <property type="protein sequence ID" value="SJL16383.1"/>
    <property type="molecule type" value="Genomic_DNA"/>
</dbReference>
<name>A0A284S5U9_ARMOS</name>
<evidence type="ECO:0000313" key="2">
    <source>
        <dbReference type="EMBL" id="SJL08919.1"/>
    </source>
</evidence>
<reference evidence="4" key="1">
    <citation type="journal article" date="2017" name="Nat. Ecol. Evol.">
        <title>Genome expansion and lineage-specific genetic innovations in the forest pathogenic fungi Armillaria.</title>
        <authorList>
            <person name="Sipos G."/>
            <person name="Prasanna A.N."/>
            <person name="Walter M.C."/>
            <person name="O'Connor E."/>
            <person name="Balint B."/>
            <person name="Krizsan K."/>
            <person name="Kiss B."/>
            <person name="Hess J."/>
            <person name="Varga T."/>
            <person name="Slot J."/>
            <person name="Riley R."/>
            <person name="Boka B."/>
            <person name="Rigling D."/>
            <person name="Barry K."/>
            <person name="Lee J."/>
            <person name="Mihaltcheva S."/>
            <person name="LaButti K."/>
            <person name="Lipzen A."/>
            <person name="Waldron R."/>
            <person name="Moloney N.M."/>
            <person name="Sperisen C."/>
            <person name="Kredics L."/>
            <person name="Vagvoelgyi C."/>
            <person name="Patrignani A."/>
            <person name="Fitzpatrick D."/>
            <person name="Nagy I."/>
            <person name="Doyle S."/>
            <person name="Anderson J.B."/>
            <person name="Grigoriev I.V."/>
            <person name="Gueldener U."/>
            <person name="Muensterkoetter M."/>
            <person name="Nagy L.G."/>
        </authorList>
    </citation>
    <scope>NUCLEOTIDE SEQUENCE [LARGE SCALE GENOMIC DNA]</scope>
    <source>
        <strain evidence="4">C18/9</strain>
    </source>
</reference>
<keyword evidence="4" id="KW-1185">Reference proteome</keyword>
<proteinExistence type="predicted"/>
<accession>A0A284S5U9</accession>
<protein>
    <submittedName>
        <fullName evidence="3">Uncharacterized protein</fullName>
    </submittedName>
</protein>
<organism evidence="3 4">
    <name type="scientific">Armillaria ostoyae</name>
    <name type="common">Armillaria root rot fungus</name>
    <dbReference type="NCBI Taxonomy" id="47428"/>
    <lineage>
        <taxon>Eukaryota</taxon>
        <taxon>Fungi</taxon>
        <taxon>Dikarya</taxon>
        <taxon>Basidiomycota</taxon>
        <taxon>Agaricomycotina</taxon>
        <taxon>Agaricomycetes</taxon>
        <taxon>Agaricomycetidae</taxon>
        <taxon>Agaricales</taxon>
        <taxon>Marasmiineae</taxon>
        <taxon>Physalacriaceae</taxon>
        <taxon>Armillaria</taxon>
    </lineage>
</organism>
<dbReference type="EMBL" id="FUEG01000010">
    <property type="protein sequence ID" value="SJL08919.1"/>
    <property type="molecule type" value="Genomic_DNA"/>
</dbReference>
<evidence type="ECO:0000313" key="3">
    <source>
        <dbReference type="EMBL" id="SJL16383.1"/>
    </source>
</evidence>
<sequence>MQSNTSFSLGLGLRQDDGRSSEREAASDRVKGWPFATRRDEEWIFVERNTAEGEHACAGENAVRWEGEDLTMRKVMLGLIDGDIEVFKFVTGSARVVQSQGGSLIMSSYVAHVSPSLTITTLDGDATFSYTHILNKHLNEIWLKHFTEDALNRRNKT</sequence>
<feature type="region of interest" description="Disordered" evidence="1">
    <location>
        <begin position="1"/>
        <end position="29"/>
    </location>
</feature>
<feature type="compositionally biased region" description="Basic and acidic residues" evidence="1">
    <location>
        <begin position="14"/>
        <end position="29"/>
    </location>
</feature>
<dbReference type="AlphaFoldDB" id="A0A284S5U9"/>
<dbReference type="Proteomes" id="UP000219338">
    <property type="component" value="Unassembled WGS sequence"/>
</dbReference>
<evidence type="ECO:0000256" key="1">
    <source>
        <dbReference type="SAM" id="MobiDB-lite"/>
    </source>
</evidence>
<gene>
    <name evidence="2" type="ORF">ARMOST_12293</name>
    <name evidence="3" type="ORF">ARMOST_19907</name>
</gene>
<evidence type="ECO:0000313" key="4">
    <source>
        <dbReference type="Proteomes" id="UP000219338"/>
    </source>
</evidence>
<reference evidence="3" key="2">
    <citation type="submission" date="2017-01" db="EMBL/GenBank/DDBJ databases">
        <authorList>
            <person name="Mah S.A."/>
            <person name="Swanson W.J."/>
            <person name="Moy G.W."/>
            <person name="Vacquier V.D."/>
        </authorList>
    </citation>
    <scope>NUCLEOTIDE SEQUENCE [LARGE SCALE GENOMIC DNA]</scope>
    <source>
        <strain evidence="3">C18/9</strain>
    </source>
</reference>